<keyword evidence="2" id="KW-0238">DNA-binding</keyword>
<dbReference type="InterPro" id="IPR001387">
    <property type="entry name" value="Cro/C1-type_HTH"/>
</dbReference>
<organism evidence="5 6">
    <name type="scientific">Akkermansia massiliensis</name>
    <dbReference type="NCBI Taxonomy" id="2927224"/>
    <lineage>
        <taxon>Bacteria</taxon>
        <taxon>Pseudomonadati</taxon>
        <taxon>Verrucomicrobiota</taxon>
        <taxon>Verrucomicrobiia</taxon>
        <taxon>Verrucomicrobiales</taxon>
        <taxon>Akkermansiaceae</taxon>
        <taxon>Akkermansia</taxon>
    </lineage>
</organism>
<dbReference type="EMBL" id="JAMGSI010000001">
    <property type="protein sequence ID" value="MCL6656377.1"/>
    <property type="molecule type" value="Genomic_DNA"/>
</dbReference>
<dbReference type="PANTHER" id="PTHR40661:SF3">
    <property type="entry name" value="FELS-1 PROPHAGE TRANSCRIPTIONAL REGULATOR"/>
    <property type="match status" value="1"/>
</dbReference>
<keyword evidence="3" id="KW-0804">Transcription</keyword>
<dbReference type="Gene3D" id="1.10.260.40">
    <property type="entry name" value="lambda repressor-like DNA-binding domains"/>
    <property type="match status" value="1"/>
</dbReference>
<dbReference type="PROSITE" id="PS50943">
    <property type="entry name" value="HTH_CROC1"/>
    <property type="match status" value="1"/>
</dbReference>
<accession>A0ABT0R5G6</accession>
<dbReference type="Proteomes" id="UP001202031">
    <property type="component" value="Unassembled WGS sequence"/>
</dbReference>
<sequence>MNKQEENMQNSIFSLRLLEAMKSNGLTQKELADSAGITQAAVSRYLREENTPRASELGALAIALGVSMDWLWGRSGNKEEQHEHYHDLENWKVRAIKSEEKLKMLKSAMQGWLKKI</sequence>
<dbReference type="SMART" id="SM00530">
    <property type="entry name" value="HTH_XRE"/>
    <property type="match status" value="1"/>
</dbReference>
<dbReference type="GeneID" id="84022901"/>
<gene>
    <name evidence="5" type="ORF">M8N44_03475</name>
</gene>
<name>A0ABT0R5G6_9BACT</name>
<keyword evidence="6" id="KW-1185">Reference proteome</keyword>
<keyword evidence="1" id="KW-0805">Transcription regulation</keyword>
<comment type="caution">
    <text evidence="5">The sequence shown here is derived from an EMBL/GenBank/DDBJ whole genome shotgun (WGS) entry which is preliminary data.</text>
</comment>
<dbReference type="CDD" id="cd00093">
    <property type="entry name" value="HTH_XRE"/>
    <property type="match status" value="1"/>
</dbReference>
<dbReference type="PANTHER" id="PTHR40661">
    <property type="match status" value="1"/>
</dbReference>
<dbReference type="InterPro" id="IPR010982">
    <property type="entry name" value="Lambda_DNA-bd_dom_sf"/>
</dbReference>
<dbReference type="RefSeq" id="WP_102734040.1">
    <property type="nucleotide sequence ID" value="NZ_JAMGSI010000001.1"/>
</dbReference>
<dbReference type="Pfam" id="PF01381">
    <property type="entry name" value="HTH_3"/>
    <property type="match status" value="1"/>
</dbReference>
<feature type="domain" description="HTH cro/C1-type" evidence="4">
    <location>
        <begin position="17"/>
        <end position="71"/>
    </location>
</feature>
<protein>
    <submittedName>
        <fullName evidence="5">Helix-turn-helix transcriptional regulator</fullName>
    </submittedName>
</protein>
<reference evidence="5 6" key="1">
    <citation type="submission" date="2022-03" db="EMBL/GenBank/DDBJ databases">
        <title>Taxonomic description of new species and reclassification of some bacterial strains.</title>
        <authorList>
            <person name="Ndongo S."/>
        </authorList>
    </citation>
    <scope>NUCLEOTIDE SEQUENCE [LARGE SCALE GENOMIC DNA]</scope>
    <source>
        <strain evidence="5 6">Marseille-P6666</strain>
    </source>
</reference>
<dbReference type="SUPFAM" id="SSF47413">
    <property type="entry name" value="lambda repressor-like DNA-binding domains"/>
    <property type="match status" value="1"/>
</dbReference>
<evidence type="ECO:0000259" key="4">
    <source>
        <dbReference type="PROSITE" id="PS50943"/>
    </source>
</evidence>
<evidence type="ECO:0000256" key="2">
    <source>
        <dbReference type="ARBA" id="ARBA00023125"/>
    </source>
</evidence>
<evidence type="ECO:0000256" key="1">
    <source>
        <dbReference type="ARBA" id="ARBA00023015"/>
    </source>
</evidence>
<evidence type="ECO:0000313" key="6">
    <source>
        <dbReference type="Proteomes" id="UP001202031"/>
    </source>
</evidence>
<evidence type="ECO:0000313" key="5">
    <source>
        <dbReference type="EMBL" id="MCL6656377.1"/>
    </source>
</evidence>
<proteinExistence type="predicted"/>
<evidence type="ECO:0000256" key="3">
    <source>
        <dbReference type="ARBA" id="ARBA00023163"/>
    </source>
</evidence>